<dbReference type="GeneID" id="68110383"/>
<evidence type="ECO:0000313" key="3">
    <source>
        <dbReference type="EMBL" id="KAF0977843.1"/>
    </source>
</evidence>
<dbReference type="VEuPathDB" id="AmoebaDB:FDP41_003165"/>
<evidence type="ECO:0000256" key="1">
    <source>
        <dbReference type="SAM" id="Coils"/>
    </source>
</evidence>
<dbReference type="PANTHER" id="PTHR47026:SF2">
    <property type="entry name" value="FLAGELLAR ASSOCIATED PROTEIN"/>
    <property type="match status" value="1"/>
</dbReference>
<dbReference type="OMA" id="HEIECIN"/>
<feature type="compositionally biased region" description="Low complexity" evidence="2">
    <location>
        <begin position="1"/>
        <end position="27"/>
    </location>
</feature>
<feature type="region of interest" description="Disordered" evidence="2">
    <location>
        <begin position="325"/>
        <end position="357"/>
    </location>
</feature>
<name>A0A6A5BIV5_NAEFO</name>
<dbReference type="AlphaFoldDB" id="A0A6A5BIV5"/>
<proteinExistence type="predicted"/>
<sequence length="357" mass="42349">MSLRSSSKLNSSPLRASQSNQQQPQYQQHHHQQQYNDSCNNSITFSENSSIERMEGFDVIEDEAKTLISIIFNHEPLPNEISYDTAIRVLKEYHKACFSRGEYDQCEIGKKAMLLLKFQNEKRHIDNIKRIQMKEREEIELAFQQEMAELKSKWDEKLVMLEQSFEESRRRLLDKHAKEMEDFQEKFMEDLQRKYNPKSRDLIMLKMMEETLARQEFYFEAISVKKKAEKLQEEEMKKVMMKYSSSYEKKKAHLLKKQQHELDSLDLRLRREKSESIQQKNREIEQVTLRYSNLKSTAQIHHSQFESKARTSLIKSNTSLISSIKRMSAGDTRPLALSAERGSESVRYRSPNSKTRK</sequence>
<dbReference type="VEuPathDB" id="AmoebaDB:NfTy_059370"/>
<gene>
    <name evidence="3" type="ORF">FDP41_003165</name>
</gene>
<dbReference type="VEuPathDB" id="AmoebaDB:NF0030370"/>
<accession>A0A6A5BIV5</accession>
<organism evidence="3 4">
    <name type="scientific">Naegleria fowleri</name>
    <name type="common">Brain eating amoeba</name>
    <dbReference type="NCBI Taxonomy" id="5763"/>
    <lineage>
        <taxon>Eukaryota</taxon>
        <taxon>Discoba</taxon>
        <taxon>Heterolobosea</taxon>
        <taxon>Tetramitia</taxon>
        <taxon>Eutetramitia</taxon>
        <taxon>Vahlkampfiidae</taxon>
        <taxon>Naegleria</taxon>
    </lineage>
</organism>
<evidence type="ECO:0000256" key="2">
    <source>
        <dbReference type="SAM" id="MobiDB-lite"/>
    </source>
</evidence>
<protein>
    <submittedName>
        <fullName evidence="3">Uncharacterized protein</fullName>
    </submittedName>
</protein>
<evidence type="ECO:0000313" key="4">
    <source>
        <dbReference type="Proteomes" id="UP000444721"/>
    </source>
</evidence>
<feature type="region of interest" description="Disordered" evidence="2">
    <location>
        <begin position="1"/>
        <end position="42"/>
    </location>
</feature>
<comment type="caution">
    <text evidence="3">The sequence shown here is derived from an EMBL/GenBank/DDBJ whole genome shotgun (WGS) entry which is preliminary data.</text>
</comment>
<reference evidence="3 4" key="1">
    <citation type="journal article" date="2019" name="Sci. Rep.">
        <title>Nanopore sequencing improves the draft genome of the human pathogenic amoeba Naegleria fowleri.</title>
        <authorList>
            <person name="Liechti N."/>
            <person name="Schurch N."/>
            <person name="Bruggmann R."/>
            <person name="Wittwer M."/>
        </authorList>
    </citation>
    <scope>NUCLEOTIDE SEQUENCE [LARGE SCALE GENOMIC DNA]</scope>
    <source>
        <strain evidence="3 4">ATCC 30894</strain>
    </source>
</reference>
<feature type="coiled-coil region" evidence="1">
    <location>
        <begin position="255"/>
        <end position="297"/>
    </location>
</feature>
<keyword evidence="1" id="KW-0175">Coiled coil</keyword>
<dbReference type="RefSeq" id="XP_044562556.1">
    <property type="nucleotide sequence ID" value="XM_044706439.1"/>
</dbReference>
<dbReference type="Proteomes" id="UP000444721">
    <property type="component" value="Unassembled WGS sequence"/>
</dbReference>
<dbReference type="OrthoDB" id="8062037at2759"/>
<dbReference type="EMBL" id="VFQX01000033">
    <property type="protein sequence ID" value="KAF0977843.1"/>
    <property type="molecule type" value="Genomic_DNA"/>
</dbReference>
<keyword evidence="4" id="KW-1185">Reference proteome</keyword>
<dbReference type="PANTHER" id="PTHR47026">
    <property type="entry name" value="PIGMENTOSA GTPASE REGULATOR-LIKE PROTEIN, PUTATIVE-RELATED"/>
    <property type="match status" value="1"/>
</dbReference>